<dbReference type="GO" id="GO:0061542">
    <property type="term" value="F:3-demethylubiquinol 3-O-methyltransferase activity"/>
    <property type="evidence" value="ECO:0007669"/>
    <property type="project" value="UniProtKB-EC"/>
</dbReference>
<evidence type="ECO:0000313" key="1">
    <source>
        <dbReference type="EMBL" id="MFC3301888.1"/>
    </source>
</evidence>
<sequence>MSTQQITCPLCQHPERKLAASWAEWEDSLSRRPDGPMRLEAGRACGVAAMAPDLMECLACGSVGMSVIPNGEQLGQFYSHYHMTDGFVAKAGKKVARARKRLRLLSLIAPRAGNGQRRFLEIGASIGTAAEAARRMGFEAHAVEIDTDAIAKGKELFPQVQFIEGQVDDVPTDEPYQLLYGAEVIEHVPDPAAFLRACHARLDRNGLLFMTTPDCGHPRRPKALLDWHSVKPPEHINLFTKAGMKALLAANGFKRFWLPPHAKPGMRIIARKT</sequence>
<reference evidence="2" key="1">
    <citation type="journal article" date="2019" name="Int. J. Syst. Evol. Microbiol.">
        <title>The Global Catalogue of Microorganisms (GCM) 10K type strain sequencing project: providing services to taxonomists for standard genome sequencing and annotation.</title>
        <authorList>
            <consortium name="The Broad Institute Genomics Platform"/>
            <consortium name="The Broad Institute Genome Sequencing Center for Infectious Disease"/>
            <person name="Wu L."/>
            <person name="Ma J."/>
        </authorList>
    </citation>
    <scope>NUCLEOTIDE SEQUENCE [LARGE SCALE GENOMIC DNA]</scope>
    <source>
        <strain evidence="2">KCTC 22245</strain>
    </source>
</reference>
<dbReference type="GO" id="GO:0032259">
    <property type="term" value="P:methylation"/>
    <property type="evidence" value="ECO:0007669"/>
    <property type="project" value="UniProtKB-KW"/>
</dbReference>
<name>A0ABV7M8Z5_9PROT</name>
<keyword evidence="2" id="KW-1185">Reference proteome</keyword>
<keyword evidence="1" id="KW-0808">Transferase</keyword>
<dbReference type="GO" id="GO:0102208">
    <property type="term" value="F:2-polyprenyl-6-hydroxyphenol methylase activity"/>
    <property type="evidence" value="ECO:0007669"/>
    <property type="project" value="UniProtKB-EC"/>
</dbReference>
<dbReference type="InterPro" id="IPR029063">
    <property type="entry name" value="SAM-dependent_MTases_sf"/>
</dbReference>
<dbReference type="Pfam" id="PF13489">
    <property type="entry name" value="Methyltransf_23"/>
    <property type="match status" value="1"/>
</dbReference>
<dbReference type="PANTHER" id="PTHR43861">
    <property type="entry name" value="TRANS-ACONITATE 2-METHYLTRANSFERASE-RELATED"/>
    <property type="match status" value="1"/>
</dbReference>
<dbReference type="CDD" id="cd02440">
    <property type="entry name" value="AdoMet_MTases"/>
    <property type="match status" value="1"/>
</dbReference>
<protein>
    <submittedName>
        <fullName evidence="1">Class I SAM-dependent methyltransferase</fullName>
        <ecNumber evidence="1">2.1.1.222</ecNumber>
        <ecNumber evidence="1">2.1.1.64</ecNumber>
    </submittedName>
</protein>
<accession>A0ABV7M8Z5</accession>
<keyword evidence="1" id="KW-0489">Methyltransferase</keyword>
<organism evidence="1 2">
    <name type="scientific">Parvularcula lutaonensis</name>
    <dbReference type="NCBI Taxonomy" id="491923"/>
    <lineage>
        <taxon>Bacteria</taxon>
        <taxon>Pseudomonadati</taxon>
        <taxon>Pseudomonadota</taxon>
        <taxon>Alphaproteobacteria</taxon>
        <taxon>Parvularculales</taxon>
        <taxon>Parvularculaceae</taxon>
        <taxon>Parvularcula</taxon>
    </lineage>
</organism>
<dbReference type="SUPFAM" id="SSF53335">
    <property type="entry name" value="S-adenosyl-L-methionine-dependent methyltransferases"/>
    <property type="match status" value="1"/>
</dbReference>
<dbReference type="EC" id="2.1.1.222" evidence="1"/>
<comment type="caution">
    <text evidence="1">The sequence shown here is derived from an EMBL/GenBank/DDBJ whole genome shotgun (WGS) entry which is preliminary data.</text>
</comment>
<proteinExistence type="predicted"/>
<gene>
    <name evidence="1" type="ORF">ACFONP_04010</name>
</gene>
<dbReference type="RefSeq" id="WP_189573725.1">
    <property type="nucleotide sequence ID" value="NZ_BMXU01000001.1"/>
</dbReference>
<evidence type="ECO:0000313" key="2">
    <source>
        <dbReference type="Proteomes" id="UP001595607"/>
    </source>
</evidence>
<dbReference type="EC" id="2.1.1.64" evidence="1"/>
<dbReference type="Proteomes" id="UP001595607">
    <property type="component" value="Unassembled WGS sequence"/>
</dbReference>
<dbReference type="EMBL" id="JBHRVA010000002">
    <property type="protein sequence ID" value="MFC3301888.1"/>
    <property type="molecule type" value="Genomic_DNA"/>
</dbReference>
<dbReference type="Gene3D" id="3.40.50.150">
    <property type="entry name" value="Vaccinia Virus protein VP39"/>
    <property type="match status" value="1"/>
</dbReference>